<feature type="transmembrane region" description="Helical" evidence="1">
    <location>
        <begin position="27"/>
        <end position="46"/>
    </location>
</feature>
<evidence type="ECO:0000313" key="3">
    <source>
        <dbReference type="Proteomes" id="UP001223261"/>
    </source>
</evidence>
<name>A0AAX3W5N6_MAMLE</name>
<feature type="transmembrane region" description="Helical" evidence="1">
    <location>
        <begin position="52"/>
        <end position="73"/>
    </location>
</feature>
<feature type="transmembrane region" description="Helical" evidence="1">
    <location>
        <begin position="85"/>
        <end position="105"/>
    </location>
</feature>
<keyword evidence="1" id="KW-0472">Membrane</keyword>
<dbReference type="AlphaFoldDB" id="A0AAX3W5N6"/>
<accession>A0AAX3W5N6</accession>
<gene>
    <name evidence="2" type="ORF">PYH69_02975</name>
</gene>
<keyword evidence="1" id="KW-1133">Transmembrane helix</keyword>
<evidence type="ECO:0000313" key="2">
    <source>
        <dbReference type="EMBL" id="WHI60608.1"/>
    </source>
</evidence>
<proteinExistence type="predicted"/>
<reference evidence="2" key="1">
    <citation type="journal article" date="2023" name="Antibiotics">
        <title>Prevalence and Molecular Characterization of Methicillin-Resistant Staphylococci (MRS) and Mammaliicocci (MRM) in Dromedary Camels from Algeria: First Detection of SCCmec-mecC Hybrid in Methicillin-Resistant Mammaliicoccus lentus.</title>
        <authorList>
            <person name="Belhout C."/>
            <person name="Boyen F."/>
            <person name="Vereecke N."/>
            <person name="Theuns S."/>
            <person name="Taibi N."/>
            <person name="Stegger M."/>
            <person name="de la Fe-Rodriguez P.Y."/>
            <person name="Bouayad L."/>
            <person name="Elgroud R."/>
            <person name="Butaye P."/>
        </authorList>
    </citation>
    <scope>NUCLEOTIDE SEQUENCE</scope>
    <source>
        <strain evidence="2">7048</strain>
    </source>
</reference>
<keyword evidence="1" id="KW-0812">Transmembrane</keyword>
<feature type="transmembrane region" description="Helical" evidence="1">
    <location>
        <begin position="125"/>
        <end position="143"/>
    </location>
</feature>
<protein>
    <recommendedName>
        <fullName evidence="4">PTS cellobiose transporter subunit IIA</fullName>
    </recommendedName>
</protein>
<evidence type="ECO:0008006" key="4">
    <source>
        <dbReference type="Google" id="ProtNLM"/>
    </source>
</evidence>
<evidence type="ECO:0000256" key="1">
    <source>
        <dbReference type="SAM" id="Phobius"/>
    </source>
</evidence>
<dbReference type="EMBL" id="CP118848">
    <property type="protein sequence ID" value="WHI60608.1"/>
    <property type="molecule type" value="Genomic_DNA"/>
</dbReference>
<dbReference type="RefSeq" id="WP_282862682.1">
    <property type="nucleotide sequence ID" value="NZ_CP118848.1"/>
</dbReference>
<dbReference type="Proteomes" id="UP001223261">
    <property type="component" value="Chromosome"/>
</dbReference>
<sequence length="167" mass="20012">MNKKTKATFEKNRKETSIKSMYFNRYLLVRYASALFFFSNLYWFFYLITSRSWTFVIPLLMIIIILISVAEQVKMYGNHSNNAKYTFYCFRILTGVNLLIIPIVLFTPMFEQLYPFMINQYASRLLIICVLAVGILISGFILFRLNNIRQDKDWHYKRLKKFENAMN</sequence>
<organism evidence="2 3">
    <name type="scientific">Mammaliicoccus lentus</name>
    <name type="common">Staphylococcus lentus</name>
    <dbReference type="NCBI Taxonomy" id="42858"/>
    <lineage>
        <taxon>Bacteria</taxon>
        <taxon>Bacillati</taxon>
        <taxon>Bacillota</taxon>
        <taxon>Bacilli</taxon>
        <taxon>Bacillales</taxon>
        <taxon>Staphylococcaceae</taxon>
        <taxon>Mammaliicoccus</taxon>
    </lineage>
</organism>